<feature type="domain" description="Reverse transcriptase" evidence="2">
    <location>
        <begin position="1"/>
        <end position="267"/>
    </location>
</feature>
<feature type="compositionally biased region" description="Acidic residues" evidence="1">
    <location>
        <begin position="280"/>
        <end position="289"/>
    </location>
</feature>
<dbReference type="AlphaFoldDB" id="W5TK94"/>
<dbReference type="KEGG" id="nno:NONO_c28760"/>
<dbReference type="PROSITE" id="PS50878">
    <property type="entry name" value="RT_POL"/>
    <property type="match status" value="1"/>
</dbReference>
<reference evidence="3 4" key="1">
    <citation type="journal article" date="2014" name="Appl. Environ. Microbiol.">
        <title>Insights into the Microbial Degradation of Rubber and Gutta-Percha by Analysis of the Complete Genome of Nocardia nova SH22a.</title>
        <authorList>
            <person name="Luo Q."/>
            <person name="Hiessl S."/>
            <person name="Poehlein A."/>
            <person name="Daniel R."/>
            <person name="Steinbuchel A."/>
        </authorList>
    </citation>
    <scope>NUCLEOTIDE SEQUENCE [LARGE SCALE GENOMIC DNA]</scope>
    <source>
        <strain evidence="3">SH22a</strain>
    </source>
</reference>
<dbReference type="Pfam" id="PF00078">
    <property type="entry name" value="RVT_1"/>
    <property type="match status" value="1"/>
</dbReference>
<sequence length="524" mass="58240">MRRELASHNRLLPPRWDHVAFGRDVAGVHKWLSSSIQRSGWGGRADTVFADKGAKGSRPLSVMSLQDRVVYRALVARLEGLLPDELRQREPFSDFSSAPTRVQSARYVTSMDVSSYYVYVDHDLLVDELTAQTGDALTVGALTELLHKVMGRRIGLPQVSSVSDTLGDTHLDRVRRRLVRKGFTVSRYADDFRVVSDSLGSARQAVEECATELYTLGLVLNDEKTLTYGINTYRTSLKRFATAERELFVDDDHGDDELRTLMRGGYLDDHFDLEGAASENDGEIDDETDGSPPTLGDAPASSGIDDIEAIQSDTVDVTRELTEAQTQAAHRAWDIWTMRESRSRRDSAVIRTLLHRALPILGAAGDTVPLSSLLRVVSTEPGLTPQLAQYFGALPEKEQRQKARAALDELLSDDSPPLSTWQKMWIAHSIGEMKRLRQRPGSSQRRYMEWLIECLASEHPGLVATAAASLGKIRAGETEMLAAAFDRVGPQWRSLVLWGLARLDMTKAQSCADSALDRIMLENM</sequence>
<evidence type="ECO:0000313" key="3">
    <source>
        <dbReference type="EMBL" id="AHH17666.1"/>
    </source>
</evidence>
<accession>W5TK94</accession>
<feature type="region of interest" description="Disordered" evidence="1">
    <location>
        <begin position="277"/>
        <end position="303"/>
    </location>
</feature>
<dbReference type="eggNOG" id="COG3344">
    <property type="taxonomic scope" value="Bacteria"/>
</dbReference>
<name>W5TK94_9NOCA</name>
<dbReference type="SUPFAM" id="SSF56672">
    <property type="entry name" value="DNA/RNA polymerases"/>
    <property type="match status" value="1"/>
</dbReference>
<dbReference type="InterPro" id="IPR043502">
    <property type="entry name" value="DNA/RNA_pol_sf"/>
</dbReference>
<proteinExistence type="predicted"/>
<evidence type="ECO:0000256" key="1">
    <source>
        <dbReference type="SAM" id="MobiDB-lite"/>
    </source>
</evidence>
<dbReference type="PATRIC" id="fig|1415166.3.peg.2950"/>
<dbReference type="EMBL" id="CP006850">
    <property type="protein sequence ID" value="AHH17666.1"/>
    <property type="molecule type" value="Genomic_DNA"/>
</dbReference>
<evidence type="ECO:0000313" key="4">
    <source>
        <dbReference type="Proteomes" id="UP000019150"/>
    </source>
</evidence>
<gene>
    <name evidence="3" type="ORF">NONO_c28760</name>
</gene>
<dbReference type="HOGENOM" id="CLU_519555_0_0_11"/>
<keyword evidence="4" id="KW-1185">Reference proteome</keyword>
<organism evidence="3 4">
    <name type="scientific">Nocardia nova SH22a</name>
    <dbReference type="NCBI Taxonomy" id="1415166"/>
    <lineage>
        <taxon>Bacteria</taxon>
        <taxon>Bacillati</taxon>
        <taxon>Actinomycetota</taxon>
        <taxon>Actinomycetes</taxon>
        <taxon>Mycobacteriales</taxon>
        <taxon>Nocardiaceae</taxon>
        <taxon>Nocardia</taxon>
    </lineage>
</organism>
<dbReference type="Proteomes" id="UP000019150">
    <property type="component" value="Chromosome"/>
</dbReference>
<dbReference type="InterPro" id="IPR000477">
    <property type="entry name" value="RT_dom"/>
</dbReference>
<protein>
    <recommendedName>
        <fullName evidence="2">Reverse transcriptase domain-containing protein</fullName>
    </recommendedName>
</protein>
<evidence type="ECO:0000259" key="2">
    <source>
        <dbReference type="PROSITE" id="PS50878"/>
    </source>
</evidence>